<keyword evidence="6" id="KW-0342">GTP-binding</keyword>
<dbReference type="Gene3D" id="3.40.50.300">
    <property type="entry name" value="P-loop containing nucleotide triphosphate hydrolases"/>
    <property type="match status" value="1"/>
</dbReference>
<evidence type="ECO:0000256" key="5">
    <source>
        <dbReference type="ARBA" id="ARBA00022840"/>
    </source>
</evidence>
<evidence type="ECO:0000256" key="3">
    <source>
        <dbReference type="ARBA" id="ARBA00022695"/>
    </source>
</evidence>
<dbReference type="PANTHER" id="PTHR23115">
    <property type="entry name" value="TRANSLATION FACTOR"/>
    <property type="match status" value="1"/>
</dbReference>
<sequence>MNQPETLKIVIVGHVDHGKSTLIGRLFYDTGAIPESRYAEIAATCKAQGREFEFAYLMDALEEEREQNITIDTAATFFRTATRPYVIIDAPGHKQFLKNMITGASSADAAILLVDGVEGVREQTRRHAYVLSLLGIRQVVVAVNKLDMVGYDRQRFQQVENDIRAFLHSVAIVPAHVIPISARAGENMARRLGGTPWYDGPTVLEALDTFENVRADRSLPLRLPVQDVYTWDGRRIYAGRVETGEVRRGDEVIFLPSGKITRIRSVEKWGAPALEAAGAGECIGVTTEDELFVERGEVIARRGSAPVKSRELLASIFWLADRPFRTGQSYLLKLATAEVIATAVAIEERLDSSTLEVTERQAAELLPTEVGNVRFLLKSDWACDLYGDNIRLGRFVIEAGPQIGGGGIIRSVVDEAGSAVQRINLDEQFIAGDEGNLVDLTRARSAVEFDVTPAFLDALARGDRVLFRLRDPGQLAPLALLAFEHRLAFSFSREGDRALVVLYREPPLAAPEEPPAVVF</sequence>
<proteinExistence type="predicted"/>
<dbReference type="Gene3D" id="2.40.30.10">
    <property type="entry name" value="Translation factors"/>
    <property type="match status" value="2"/>
</dbReference>
<dbReference type="CDD" id="cd04166">
    <property type="entry name" value="CysN_ATPS"/>
    <property type="match status" value="1"/>
</dbReference>
<accession>A0ABM8EI89</accession>
<dbReference type="InterPro" id="IPR005225">
    <property type="entry name" value="Small_GTP-bd"/>
</dbReference>
<evidence type="ECO:0000256" key="6">
    <source>
        <dbReference type="ARBA" id="ARBA00023134"/>
    </source>
</evidence>
<dbReference type="InterPro" id="IPR009001">
    <property type="entry name" value="Transl_elong_EF1A/Init_IF2_C"/>
</dbReference>
<organism evidence="8 9">
    <name type="scientific">Geotalea uraniireducens</name>
    <dbReference type="NCBI Taxonomy" id="351604"/>
    <lineage>
        <taxon>Bacteria</taxon>
        <taxon>Pseudomonadati</taxon>
        <taxon>Thermodesulfobacteriota</taxon>
        <taxon>Desulfuromonadia</taxon>
        <taxon>Geobacterales</taxon>
        <taxon>Geobacteraceae</taxon>
        <taxon>Geotalea</taxon>
    </lineage>
</organism>
<dbReference type="InterPro" id="IPR027417">
    <property type="entry name" value="P-loop_NTPase"/>
</dbReference>
<keyword evidence="2" id="KW-0808">Transferase</keyword>
<dbReference type="Pfam" id="PF00009">
    <property type="entry name" value="GTP_EFTU"/>
    <property type="match status" value="1"/>
</dbReference>
<dbReference type="EC" id="2.7.7.4" evidence="1"/>
<evidence type="ECO:0000256" key="4">
    <source>
        <dbReference type="ARBA" id="ARBA00022741"/>
    </source>
</evidence>
<dbReference type="PRINTS" id="PR00315">
    <property type="entry name" value="ELONGATNFCT"/>
</dbReference>
<dbReference type="PROSITE" id="PS51722">
    <property type="entry name" value="G_TR_2"/>
    <property type="match status" value="1"/>
</dbReference>
<dbReference type="GO" id="GO:0016779">
    <property type="term" value="F:nucleotidyltransferase activity"/>
    <property type="evidence" value="ECO:0007669"/>
    <property type="project" value="UniProtKB-KW"/>
</dbReference>
<protein>
    <recommendedName>
        <fullName evidence="1">sulfate adenylyltransferase</fullName>
        <ecNumber evidence="1">2.7.7.4</ecNumber>
    </recommendedName>
</protein>
<evidence type="ECO:0000313" key="8">
    <source>
        <dbReference type="EMBL" id="BDV42135.1"/>
    </source>
</evidence>
<dbReference type="InterPro" id="IPR011779">
    <property type="entry name" value="SO4_adenylTrfase_lsu"/>
</dbReference>
<dbReference type="InterPro" id="IPR000795">
    <property type="entry name" value="T_Tr_GTP-bd_dom"/>
</dbReference>
<keyword evidence="4" id="KW-0547">Nucleotide-binding</keyword>
<dbReference type="NCBIfam" id="TIGR00231">
    <property type="entry name" value="small_GTP"/>
    <property type="match status" value="1"/>
</dbReference>
<dbReference type="EMBL" id="AP027151">
    <property type="protein sequence ID" value="BDV42135.1"/>
    <property type="molecule type" value="Genomic_DNA"/>
</dbReference>
<evidence type="ECO:0000259" key="7">
    <source>
        <dbReference type="PROSITE" id="PS51722"/>
    </source>
</evidence>
<dbReference type="InterPro" id="IPR054696">
    <property type="entry name" value="GTP-eEF1A_C"/>
</dbReference>
<dbReference type="SUPFAM" id="SSF50465">
    <property type="entry name" value="EF-Tu/eEF-1alpha/eIF2-gamma C-terminal domain"/>
    <property type="match status" value="1"/>
</dbReference>
<evidence type="ECO:0000256" key="2">
    <source>
        <dbReference type="ARBA" id="ARBA00022679"/>
    </source>
</evidence>
<dbReference type="CDD" id="cd03695">
    <property type="entry name" value="CysN_NodQ_II"/>
    <property type="match status" value="1"/>
</dbReference>
<dbReference type="RefSeq" id="WP_282002395.1">
    <property type="nucleotide sequence ID" value="NZ_AP027151.1"/>
</dbReference>
<reference evidence="8 9" key="1">
    <citation type="submission" date="2022-12" db="EMBL/GenBank/DDBJ databases">
        <title>Polyphasic characterization of Geotalea uranireducens NIT-SL11 newly isolated from a complex of sewage sludge and microbially reduced graphene oxide.</title>
        <authorList>
            <person name="Xie L."/>
            <person name="Yoshida N."/>
            <person name="Meng L."/>
        </authorList>
    </citation>
    <scope>NUCLEOTIDE SEQUENCE [LARGE SCALE GENOMIC DNA]</scope>
    <source>
        <strain evidence="8 9">NIT-SL11</strain>
    </source>
</reference>
<evidence type="ECO:0000256" key="1">
    <source>
        <dbReference type="ARBA" id="ARBA00012391"/>
    </source>
</evidence>
<dbReference type="SUPFAM" id="SSF50447">
    <property type="entry name" value="Translation proteins"/>
    <property type="match status" value="1"/>
</dbReference>
<gene>
    <name evidence="8" type="primary">cysN</name>
    <name evidence="8" type="ORF">GURASL_10580</name>
</gene>
<dbReference type="InterPro" id="IPR009000">
    <property type="entry name" value="Transl_B-barrel_sf"/>
</dbReference>
<dbReference type="Proteomes" id="UP001317705">
    <property type="component" value="Chromosome"/>
</dbReference>
<evidence type="ECO:0000313" key="9">
    <source>
        <dbReference type="Proteomes" id="UP001317705"/>
    </source>
</evidence>
<keyword evidence="5" id="KW-0067">ATP-binding</keyword>
<dbReference type="SUPFAM" id="SSF52540">
    <property type="entry name" value="P-loop containing nucleoside triphosphate hydrolases"/>
    <property type="match status" value="1"/>
</dbReference>
<dbReference type="InterPro" id="IPR041757">
    <property type="entry name" value="CysN_GTP-bd"/>
</dbReference>
<dbReference type="InterPro" id="IPR050100">
    <property type="entry name" value="TRAFAC_GTPase_members"/>
</dbReference>
<name>A0ABM8EI89_9BACT</name>
<keyword evidence="9" id="KW-1185">Reference proteome</keyword>
<dbReference type="Pfam" id="PF22594">
    <property type="entry name" value="GTP-eEF1A_C"/>
    <property type="match status" value="1"/>
</dbReference>
<dbReference type="NCBIfam" id="TIGR02034">
    <property type="entry name" value="CysN"/>
    <property type="match status" value="1"/>
</dbReference>
<dbReference type="InterPro" id="IPR044138">
    <property type="entry name" value="CysN_II"/>
</dbReference>
<keyword evidence="3 8" id="KW-0548">Nucleotidyltransferase</keyword>
<feature type="domain" description="Tr-type G" evidence="7">
    <location>
        <begin position="4"/>
        <end position="216"/>
    </location>
</feature>